<evidence type="ECO:0000256" key="3">
    <source>
        <dbReference type="ARBA" id="ARBA00023128"/>
    </source>
</evidence>
<feature type="non-terminal residue" evidence="7">
    <location>
        <position position="1"/>
    </location>
</feature>
<comment type="similarity">
    <text evidence="2">Belongs to the OXR1 family.</text>
</comment>
<dbReference type="GO" id="GO:0006979">
    <property type="term" value="P:response to oxidative stress"/>
    <property type="evidence" value="ECO:0007669"/>
    <property type="project" value="TreeGrafter"/>
</dbReference>
<dbReference type="PROSITE" id="PS51886">
    <property type="entry name" value="TLDC"/>
    <property type="match status" value="1"/>
</dbReference>
<dbReference type="GO" id="GO:0005739">
    <property type="term" value="C:mitochondrion"/>
    <property type="evidence" value="ECO:0007669"/>
    <property type="project" value="UniProtKB-SubCell"/>
</dbReference>
<keyword evidence="8" id="KW-1185">Reference proteome</keyword>
<feature type="compositionally biased region" description="Low complexity" evidence="5">
    <location>
        <begin position="41"/>
        <end position="61"/>
    </location>
</feature>
<proteinExistence type="inferred from homology"/>
<evidence type="ECO:0000313" key="7">
    <source>
        <dbReference type="EMBL" id="KAG2213640.1"/>
    </source>
</evidence>
<evidence type="ECO:0000256" key="1">
    <source>
        <dbReference type="ARBA" id="ARBA00004173"/>
    </source>
</evidence>
<feature type="domain" description="TLDc" evidence="6">
    <location>
        <begin position="208"/>
        <end position="376"/>
    </location>
</feature>
<dbReference type="AlphaFoldDB" id="A0A8H7RN83"/>
<gene>
    <name evidence="7" type="ORF">INT46_000815</name>
</gene>
<evidence type="ECO:0000256" key="5">
    <source>
        <dbReference type="SAM" id="MobiDB-lite"/>
    </source>
</evidence>
<feature type="compositionally biased region" description="Basic and acidic residues" evidence="5">
    <location>
        <begin position="1"/>
        <end position="19"/>
    </location>
</feature>
<evidence type="ECO:0000259" key="6">
    <source>
        <dbReference type="PROSITE" id="PS51886"/>
    </source>
</evidence>
<evidence type="ECO:0000256" key="4">
    <source>
        <dbReference type="ARBA" id="ARBA00040604"/>
    </source>
</evidence>
<reference evidence="7" key="1">
    <citation type="submission" date="2020-12" db="EMBL/GenBank/DDBJ databases">
        <title>Metabolic potential, ecology and presence of endohyphal bacteria is reflected in genomic diversity of Mucoromycotina.</title>
        <authorList>
            <person name="Muszewska A."/>
            <person name="Okrasinska A."/>
            <person name="Steczkiewicz K."/>
            <person name="Drgas O."/>
            <person name="Orlowska M."/>
            <person name="Perlinska-Lenart U."/>
            <person name="Aleksandrzak-Piekarczyk T."/>
            <person name="Szatraj K."/>
            <person name="Zielenkiewicz U."/>
            <person name="Pilsyk S."/>
            <person name="Malc E."/>
            <person name="Mieczkowski P."/>
            <person name="Kruszewska J.S."/>
            <person name="Biernat P."/>
            <person name="Pawlowska J."/>
        </authorList>
    </citation>
    <scope>NUCLEOTIDE SEQUENCE</scope>
    <source>
        <strain evidence="7">CBS 226.32</strain>
    </source>
</reference>
<keyword evidence="3" id="KW-0496">Mitochondrion</keyword>
<dbReference type="Proteomes" id="UP000650833">
    <property type="component" value="Unassembled WGS sequence"/>
</dbReference>
<comment type="subcellular location">
    <subcellularLocation>
        <location evidence="1">Mitochondrion</location>
    </subcellularLocation>
</comment>
<evidence type="ECO:0000256" key="2">
    <source>
        <dbReference type="ARBA" id="ARBA00009540"/>
    </source>
</evidence>
<accession>A0A8H7RN83</accession>
<dbReference type="PANTHER" id="PTHR23354:SF62">
    <property type="entry name" value="MUSTARD, ISOFORM V"/>
    <property type="match status" value="1"/>
</dbReference>
<evidence type="ECO:0000313" key="8">
    <source>
        <dbReference type="Proteomes" id="UP000650833"/>
    </source>
</evidence>
<dbReference type="PANTHER" id="PTHR23354">
    <property type="entry name" value="NUCLEOLAR PROTEIN 7/ESTROGEN RECEPTOR COACTIVATOR-RELATED"/>
    <property type="match status" value="1"/>
</dbReference>
<dbReference type="Pfam" id="PF07534">
    <property type="entry name" value="TLD"/>
    <property type="match status" value="1"/>
</dbReference>
<feature type="region of interest" description="Disordered" evidence="5">
    <location>
        <begin position="1"/>
        <end position="22"/>
    </location>
</feature>
<dbReference type="SMART" id="SM00584">
    <property type="entry name" value="TLDc"/>
    <property type="match status" value="1"/>
</dbReference>
<feature type="region of interest" description="Disordered" evidence="5">
    <location>
        <begin position="41"/>
        <end position="73"/>
    </location>
</feature>
<protein>
    <recommendedName>
        <fullName evidence="4">Oxidation resistance protein 1</fullName>
    </recommendedName>
</protein>
<comment type="caution">
    <text evidence="7">The sequence shown here is derived from an EMBL/GenBank/DDBJ whole genome shotgun (WGS) entry which is preliminary data.</text>
</comment>
<dbReference type="EMBL" id="JAEPRC010000034">
    <property type="protein sequence ID" value="KAG2213640.1"/>
    <property type="molecule type" value="Genomic_DNA"/>
</dbReference>
<name>A0A8H7RN83_9FUNG</name>
<dbReference type="InterPro" id="IPR006571">
    <property type="entry name" value="TLDc_dom"/>
</dbReference>
<sequence length="377" mass="41828">KNKERLLPLHRSITDDDKYQNSNASPITRFVRKLLGLTGPSSSSLNNASKTTTSTSTNTATRPKSWHKSRSTTSITKSSVTSSYQHTTLHACSSAEISSASSILTRKPTAITIVTPKPCILSSSVMEWDQLDDDVISVSSSESSTTSTSGTIHSSISSISNTKKSSAAVDALVIASLLPSTSTKTRSSDFDDMPSINLIGRQYDTKTAVLTETIAEMIRPYIPRRFRIAQKWDLLYSLDQHGVSLATLYFRMKNYDGPCIMIIKDVEEQIFGSYLSHPFSPQSHYYGTGECFLWKLNQQQQQQPKIKVFPWTGENDYMMLADSEFIAIGGGDGKFGLWLNSEFDKGYSNTCPTFANESLALEPEFQCMEMEIWGLCI</sequence>
<dbReference type="GO" id="GO:0005634">
    <property type="term" value="C:nucleus"/>
    <property type="evidence" value="ECO:0007669"/>
    <property type="project" value="TreeGrafter"/>
</dbReference>
<organism evidence="7 8">
    <name type="scientific">Mucor plumbeus</name>
    <dbReference type="NCBI Taxonomy" id="97098"/>
    <lineage>
        <taxon>Eukaryota</taxon>
        <taxon>Fungi</taxon>
        <taxon>Fungi incertae sedis</taxon>
        <taxon>Mucoromycota</taxon>
        <taxon>Mucoromycotina</taxon>
        <taxon>Mucoromycetes</taxon>
        <taxon>Mucorales</taxon>
        <taxon>Mucorineae</taxon>
        <taxon>Mucoraceae</taxon>
        <taxon>Mucor</taxon>
    </lineage>
</organism>
<dbReference type="OrthoDB" id="26679at2759"/>